<dbReference type="AlphaFoldDB" id="A0AA86QNI3"/>
<accession>A0AA86QNI3</accession>
<reference evidence="2 3" key="2">
    <citation type="submission" date="2024-07" db="EMBL/GenBank/DDBJ databases">
        <authorList>
            <person name="Akdeniz Z."/>
        </authorList>
    </citation>
    <scope>NUCLEOTIDE SEQUENCE [LARGE SCALE GENOMIC DNA]</scope>
</reference>
<keyword evidence="3" id="KW-1185">Reference proteome</keyword>
<evidence type="ECO:0000313" key="2">
    <source>
        <dbReference type="EMBL" id="CAL6031725.1"/>
    </source>
</evidence>
<protein>
    <submittedName>
        <fullName evidence="2">Hypothetical_protein</fullName>
    </submittedName>
</protein>
<comment type="caution">
    <text evidence="1">The sequence shown here is derived from an EMBL/GenBank/DDBJ whole genome shotgun (WGS) entry which is preliminary data.</text>
</comment>
<gene>
    <name evidence="2" type="ORF">HINF_LOCUS34144</name>
    <name evidence="1" type="ORF">HINF_LOCUS50571</name>
</gene>
<reference evidence="1" key="1">
    <citation type="submission" date="2023-06" db="EMBL/GenBank/DDBJ databases">
        <authorList>
            <person name="Kurt Z."/>
        </authorList>
    </citation>
    <scope>NUCLEOTIDE SEQUENCE</scope>
</reference>
<evidence type="ECO:0000313" key="3">
    <source>
        <dbReference type="Proteomes" id="UP001642409"/>
    </source>
</evidence>
<name>A0AA86QNI3_9EUKA</name>
<evidence type="ECO:0000313" key="1">
    <source>
        <dbReference type="EMBL" id="CAI9962926.1"/>
    </source>
</evidence>
<dbReference type="Proteomes" id="UP001642409">
    <property type="component" value="Unassembled WGS sequence"/>
</dbReference>
<proteinExistence type="predicted"/>
<dbReference type="EMBL" id="CAXDID020000120">
    <property type="protein sequence ID" value="CAL6031725.1"/>
    <property type="molecule type" value="Genomic_DNA"/>
</dbReference>
<dbReference type="EMBL" id="CATOUU010000960">
    <property type="protein sequence ID" value="CAI9962926.1"/>
    <property type="molecule type" value="Genomic_DNA"/>
</dbReference>
<organism evidence="1">
    <name type="scientific">Hexamita inflata</name>
    <dbReference type="NCBI Taxonomy" id="28002"/>
    <lineage>
        <taxon>Eukaryota</taxon>
        <taxon>Metamonada</taxon>
        <taxon>Diplomonadida</taxon>
        <taxon>Hexamitidae</taxon>
        <taxon>Hexamitinae</taxon>
        <taxon>Hexamita</taxon>
    </lineage>
</organism>
<sequence length="194" mass="22834">MQQAKLNLFYQCQSAQVIYEQLSDFLDLCFVQEFNQELANTLQKKINPLLQQISDLTIRKKLFRAISICLTMGLASKQPVYIALQLWEVELLFLVYYVSNYILKYFATSNADDKFQQIISSWRLFMNYSLTQEGQKYDFDRIRPQSTIQSRYLIFQKGKIEITTCNKRTAMTKINAVEDVQGRSTNSLNKLRQF</sequence>